<comment type="caution">
    <text evidence="1">The sequence shown here is derived from an EMBL/GenBank/DDBJ whole genome shotgun (WGS) entry which is preliminary data.</text>
</comment>
<reference evidence="1" key="2">
    <citation type="journal article" date="2021" name="PeerJ">
        <title>Extensive microbial diversity within the chicken gut microbiome revealed by metagenomics and culture.</title>
        <authorList>
            <person name="Gilroy R."/>
            <person name="Ravi A."/>
            <person name="Getino M."/>
            <person name="Pursley I."/>
            <person name="Horton D.L."/>
            <person name="Alikhan N.F."/>
            <person name="Baker D."/>
            <person name="Gharbi K."/>
            <person name="Hall N."/>
            <person name="Watson M."/>
            <person name="Adriaenssens E.M."/>
            <person name="Foster-Nyarko E."/>
            <person name="Jarju S."/>
            <person name="Secka A."/>
            <person name="Antonio M."/>
            <person name="Oren A."/>
            <person name="Chaudhuri R.R."/>
            <person name="La Ragione R."/>
            <person name="Hildebrand F."/>
            <person name="Pallen M.J."/>
        </authorList>
    </citation>
    <scope>NUCLEOTIDE SEQUENCE</scope>
    <source>
        <strain evidence="1">CHK195-11698</strain>
    </source>
</reference>
<name>A0A9D1L198_9FIRM</name>
<evidence type="ECO:0000313" key="2">
    <source>
        <dbReference type="Proteomes" id="UP000824175"/>
    </source>
</evidence>
<dbReference type="Pfam" id="PF11187">
    <property type="entry name" value="Mbeg1-like"/>
    <property type="match status" value="1"/>
</dbReference>
<proteinExistence type="predicted"/>
<accession>A0A9D1L198</accession>
<protein>
    <submittedName>
        <fullName evidence="1">DUF2974 domain-containing protein</fullName>
    </submittedName>
</protein>
<dbReference type="AlphaFoldDB" id="A0A9D1L198"/>
<dbReference type="InterPro" id="IPR029058">
    <property type="entry name" value="AB_hydrolase_fold"/>
</dbReference>
<dbReference type="Proteomes" id="UP000824175">
    <property type="component" value="Unassembled WGS sequence"/>
</dbReference>
<organism evidence="1 2">
    <name type="scientific">Candidatus Fimiplasma intestinipullorum</name>
    <dbReference type="NCBI Taxonomy" id="2840825"/>
    <lineage>
        <taxon>Bacteria</taxon>
        <taxon>Bacillati</taxon>
        <taxon>Bacillota</taxon>
        <taxon>Clostridia</taxon>
        <taxon>Eubacteriales</taxon>
        <taxon>Candidatus Fimiplasma</taxon>
    </lineage>
</organism>
<dbReference type="EMBL" id="DVMJ01000055">
    <property type="protein sequence ID" value="HIU13737.1"/>
    <property type="molecule type" value="Genomic_DNA"/>
</dbReference>
<reference evidence="1" key="1">
    <citation type="submission" date="2020-10" db="EMBL/GenBank/DDBJ databases">
        <authorList>
            <person name="Gilroy R."/>
        </authorList>
    </citation>
    <scope>NUCLEOTIDE SEQUENCE</scope>
    <source>
        <strain evidence="1">CHK195-11698</strain>
    </source>
</reference>
<dbReference type="SUPFAM" id="SSF53474">
    <property type="entry name" value="alpha/beta-Hydrolases"/>
    <property type="match status" value="1"/>
</dbReference>
<sequence length="386" mass="44047">MEATLYDYVYWRQDLDMQHFPYQEVDYLVLAALAYLPLDGLVDRGTEMISLERVAQLYQERGRVMASSLDSQGAELLRLAGPSKRYGKLRLCFYRNDSDSELIKQFAAVTFVLEDESLVLAYRGTDDTLLGWHEDFQMLLYREVPSQASALQYLEEVLNTMPPVSLSSCLANPLLGMHRYARLKAYASMRQGRPVRLCGHSKGGNLAMYAAIYAADHQKQIVQVYSYDGPGFQEDILKESAYRTMLGRIRSYVPHYAFFGIVLGHEEPYEVVHSFARGMNQHSLYSWEVSPFGFASDELSDESVAFAIKVYAFLENLELAEKEAFIEALFKLFDDLGLKTFSELSRLSFKHYLAALKEISQLSPAVRKNLVQALQIMWDESKKAKA</sequence>
<dbReference type="InterPro" id="IPR024499">
    <property type="entry name" value="Mbeg1-like"/>
</dbReference>
<dbReference type="Gene3D" id="3.40.50.1820">
    <property type="entry name" value="alpha/beta hydrolase"/>
    <property type="match status" value="1"/>
</dbReference>
<evidence type="ECO:0000313" key="1">
    <source>
        <dbReference type="EMBL" id="HIU13737.1"/>
    </source>
</evidence>
<gene>
    <name evidence="1" type="ORF">IAD15_06670</name>
</gene>